<evidence type="ECO:0000256" key="6">
    <source>
        <dbReference type="RuleBase" id="RU362028"/>
    </source>
</evidence>
<dbReference type="Proteomes" id="UP001199631">
    <property type="component" value="Unassembled WGS sequence"/>
</dbReference>
<dbReference type="AlphaFoldDB" id="A0AAW5B541"/>
<evidence type="ECO:0000313" key="8">
    <source>
        <dbReference type="EMBL" id="MCG3418382.1"/>
    </source>
</evidence>
<dbReference type="GO" id="GO:0003723">
    <property type="term" value="F:RNA binding"/>
    <property type="evidence" value="ECO:0007669"/>
    <property type="project" value="UniProtKB-KW"/>
</dbReference>
<comment type="function">
    <text evidence="6">Responsible for synthesis of pseudouridine from uracil.</text>
</comment>
<evidence type="ECO:0000313" key="9">
    <source>
        <dbReference type="Proteomes" id="UP001199631"/>
    </source>
</evidence>
<evidence type="ECO:0000256" key="5">
    <source>
        <dbReference type="PROSITE-ProRule" id="PRU00182"/>
    </source>
</evidence>
<evidence type="ECO:0000256" key="4">
    <source>
        <dbReference type="PIRSR" id="PIRSR606225-1"/>
    </source>
</evidence>
<dbReference type="GO" id="GO:0140098">
    <property type="term" value="F:catalytic activity, acting on RNA"/>
    <property type="evidence" value="ECO:0007669"/>
    <property type="project" value="UniProtKB-ARBA"/>
</dbReference>
<evidence type="ECO:0000256" key="1">
    <source>
        <dbReference type="ARBA" id="ARBA00000073"/>
    </source>
</evidence>
<accession>A0AAW5B541</accession>
<comment type="caution">
    <text evidence="8">The sequence shown here is derived from an EMBL/GenBank/DDBJ whole genome shotgun (WGS) entry which is preliminary data.</text>
</comment>
<dbReference type="InterPro" id="IPR050188">
    <property type="entry name" value="RluA_PseudoU_synthase"/>
</dbReference>
<organism evidence="8 9">
    <name type="scientific">Oceanobacillus jordanicus</name>
    <dbReference type="NCBI Taxonomy" id="2867266"/>
    <lineage>
        <taxon>Bacteria</taxon>
        <taxon>Bacillati</taxon>
        <taxon>Bacillota</taxon>
        <taxon>Bacilli</taxon>
        <taxon>Bacillales</taxon>
        <taxon>Bacillaceae</taxon>
        <taxon>Oceanobacillus</taxon>
    </lineage>
</organism>
<dbReference type="InterPro" id="IPR006225">
    <property type="entry name" value="PsdUridine_synth_RluC/D"/>
</dbReference>
<dbReference type="NCBIfam" id="TIGR00005">
    <property type="entry name" value="rluA_subfam"/>
    <property type="match status" value="1"/>
</dbReference>
<evidence type="ECO:0000256" key="3">
    <source>
        <dbReference type="ARBA" id="ARBA00023235"/>
    </source>
</evidence>
<sequence>MEWIIRKIHEGLLIRTYLQREHGFSRRMIKSIKFNGGNILVNGTNQNVRYELKEGDKLVVEFPQEKIGAYMEPEDTPLSIVYEDDAVLVLNKAAGMLSIPSLQQPTGTVANALLGHYKNHDVTNTVHIVTRLDRDTSGLMLVAKNSYSHSRLSAFQKDGKVKRQYQAVIEGIPSDKKGVINAPIERKEGSIIERTVREDGKQAITHYEIDKEFDHYSLVRIQLETGRTHQIRVHFSYVGHPLVGDTLYGGDDKWIGRQALHCYALSFKHPITNEDIHFQQELPQDLKQLL</sequence>
<dbReference type="RefSeq" id="WP_238018523.1">
    <property type="nucleotide sequence ID" value="NZ_JAIFZM010000003.1"/>
</dbReference>
<comment type="catalytic activity">
    <reaction evidence="1 6">
        <text>a uridine in RNA = a pseudouridine in RNA</text>
        <dbReference type="Rhea" id="RHEA:48348"/>
        <dbReference type="Rhea" id="RHEA-COMP:12068"/>
        <dbReference type="Rhea" id="RHEA-COMP:12069"/>
        <dbReference type="ChEBI" id="CHEBI:65314"/>
        <dbReference type="ChEBI" id="CHEBI:65315"/>
    </reaction>
</comment>
<dbReference type="SUPFAM" id="SSF55120">
    <property type="entry name" value="Pseudouridine synthase"/>
    <property type="match status" value="1"/>
</dbReference>
<dbReference type="GO" id="GO:0000455">
    <property type="term" value="P:enzyme-directed rRNA pseudouridine synthesis"/>
    <property type="evidence" value="ECO:0007669"/>
    <property type="project" value="TreeGrafter"/>
</dbReference>
<dbReference type="EMBL" id="JAIFZM010000003">
    <property type="protein sequence ID" value="MCG3418382.1"/>
    <property type="molecule type" value="Genomic_DNA"/>
</dbReference>
<dbReference type="PROSITE" id="PS50889">
    <property type="entry name" value="S4"/>
    <property type="match status" value="1"/>
</dbReference>
<dbReference type="EC" id="5.4.99.-" evidence="6"/>
<keyword evidence="3 6" id="KW-0413">Isomerase</keyword>
<evidence type="ECO:0000259" key="7">
    <source>
        <dbReference type="Pfam" id="PF00849"/>
    </source>
</evidence>
<dbReference type="InterPro" id="IPR006224">
    <property type="entry name" value="PsdUridine_synth_RluA-like_CS"/>
</dbReference>
<dbReference type="CDD" id="cd02869">
    <property type="entry name" value="PseudoU_synth_RluA_like"/>
    <property type="match status" value="1"/>
</dbReference>
<dbReference type="Gene3D" id="3.30.2350.10">
    <property type="entry name" value="Pseudouridine synthase"/>
    <property type="match status" value="1"/>
</dbReference>
<dbReference type="Pfam" id="PF00849">
    <property type="entry name" value="PseudoU_synth_2"/>
    <property type="match status" value="1"/>
</dbReference>
<dbReference type="PANTHER" id="PTHR21600">
    <property type="entry name" value="MITOCHONDRIAL RNA PSEUDOURIDINE SYNTHASE"/>
    <property type="match status" value="1"/>
</dbReference>
<dbReference type="FunFam" id="3.30.2350.10:FF:000005">
    <property type="entry name" value="Pseudouridine synthase"/>
    <property type="match status" value="1"/>
</dbReference>
<feature type="domain" description="Pseudouridine synthase RsuA/RluA-like" evidence="7">
    <location>
        <begin position="87"/>
        <end position="236"/>
    </location>
</feature>
<dbReference type="InterPro" id="IPR020103">
    <property type="entry name" value="PsdUridine_synth_cat_dom_sf"/>
</dbReference>
<name>A0AAW5B541_9BACI</name>
<dbReference type="PANTHER" id="PTHR21600:SF35">
    <property type="entry name" value="PSEUDOURIDINE SYNTHASE"/>
    <property type="match status" value="1"/>
</dbReference>
<proteinExistence type="inferred from homology"/>
<dbReference type="GO" id="GO:0009982">
    <property type="term" value="F:pseudouridine synthase activity"/>
    <property type="evidence" value="ECO:0007669"/>
    <property type="project" value="InterPro"/>
</dbReference>
<protein>
    <recommendedName>
        <fullName evidence="6">Pseudouridine synthase</fullName>
        <ecNumber evidence="6">5.4.99.-</ecNumber>
    </recommendedName>
</protein>
<feature type="active site" evidence="4">
    <location>
        <position position="133"/>
    </location>
</feature>
<comment type="similarity">
    <text evidence="2 6">Belongs to the pseudouridine synthase RluA family.</text>
</comment>
<reference evidence="8 9" key="1">
    <citation type="journal article" date="2022" name="Evol. Bioinform. Online">
        <title>Draft Genome Sequence of Oceanobacillus jordanicus Strain GSFE11, a Halotolerant Plant Growth-Promoting Bacterial Endophyte Isolated From the Jordan Valley.</title>
        <authorList>
            <person name="Alhindi T."/>
            <person name="Albdaiwi R."/>
        </authorList>
    </citation>
    <scope>NUCLEOTIDE SEQUENCE [LARGE SCALE GENOMIC DNA]</scope>
    <source>
        <strain evidence="8 9">GSFE11</strain>
    </source>
</reference>
<evidence type="ECO:0000256" key="2">
    <source>
        <dbReference type="ARBA" id="ARBA00010876"/>
    </source>
</evidence>
<gene>
    <name evidence="8" type="ORF">K3T81_04385</name>
</gene>
<keyword evidence="5" id="KW-0694">RNA-binding</keyword>
<dbReference type="InterPro" id="IPR006145">
    <property type="entry name" value="PsdUridine_synth_RsuA/RluA"/>
</dbReference>
<keyword evidence="9" id="KW-1185">Reference proteome</keyword>
<dbReference type="PROSITE" id="PS01129">
    <property type="entry name" value="PSI_RLU"/>
    <property type="match status" value="1"/>
</dbReference>